<organism evidence="1 2">
    <name type="scientific">Ephemerocybe angulata</name>
    <dbReference type="NCBI Taxonomy" id="980116"/>
    <lineage>
        <taxon>Eukaryota</taxon>
        <taxon>Fungi</taxon>
        <taxon>Dikarya</taxon>
        <taxon>Basidiomycota</taxon>
        <taxon>Agaricomycotina</taxon>
        <taxon>Agaricomycetes</taxon>
        <taxon>Agaricomycetidae</taxon>
        <taxon>Agaricales</taxon>
        <taxon>Agaricineae</taxon>
        <taxon>Psathyrellaceae</taxon>
        <taxon>Ephemerocybe</taxon>
    </lineage>
</organism>
<protein>
    <submittedName>
        <fullName evidence="1">Uncharacterized protein</fullName>
    </submittedName>
</protein>
<evidence type="ECO:0000313" key="2">
    <source>
        <dbReference type="Proteomes" id="UP000521943"/>
    </source>
</evidence>
<reference evidence="1 2" key="1">
    <citation type="submission" date="2020-07" db="EMBL/GenBank/DDBJ databases">
        <title>Comparative genomics of pyrophilous fungi reveals a link between fire events and developmental genes.</title>
        <authorList>
            <consortium name="DOE Joint Genome Institute"/>
            <person name="Steindorff A.S."/>
            <person name="Carver A."/>
            <person name="Calhoun S."/>
            <person name="Stillman K."/>
            <person name="Liu H."/>
            <person name="Lipzen A."/>
            <person name="Pangilinan J."/>
            <person name="Labutti K."/>
            <person name="Bruns T.D."/>
            <person name="Grigoriev I.V."/>
        </authorList>
    </citation>
    <scope>NUCLEOTIDE SEQUENCE [LARGE SCALE GENOMIC DNA]</scope>
    <source>
        <strain evidence="1 2">CBS 144469</strain>
    </source>
</reference>
<proteinExistence type="predicted"/>
<accession>A0A8H6LYZ6</accession>
<dbReference type="AlphaFoldDB" id="A0A8H6LYZ6"/>
<dbReference type="EMBL" id="JACGCI010000100">
    <property type="protein sequence ID" value="KAF6745742.1"/>
    <property type="molecule type" value="Genomic_DNA"/>
</dbReference>
<gene>
    <name evidence="1" type="ORF">DFP72DRAFT_856047</name>
</gene>
<evidence type="ECO:0000313" key="1">
    <source>
        <dbReference type="EMBL" id="KAF6745742.1"/>
    </source>
</evidence>
<name>A0A8H6LYZ6_9AGAR</name>
<comment type="caution">
    <text evidence="1">The sequence shown here is derived from an EMBL/GenBank/DDBJ whole genome shotgun (WGS) entry which is preliminary data.</text>
</comment>
<dbReference type="Proteomes" id="UP000521943">
    <property type="component" value="Unassembled WGS sequence"/>
</dbReference>
<sequence>MPHEACFVIRDWDSVGCALPSVRGDMGRGLQLDACESCSARYVYSQWAVIHRAFEPCHCSWVVRHGSTGRKGDSALSVFSPCVVGCIAAAYGIEEKVVAAVFAWNAGFEPQGDRGRQARDLLHKVVAFGDPVSVRGEIGKPPPLPGMLHDAYLPCRASVVRELLAREPLGRIRVGVLEVQTVLSLVVELGGRDVERDLDLAHLAELLDSLGEELKGFAYCASAARQARAQHLGEVGRQDGLQLKTIGRGGGRKVEEETEWGEGRGALALRIWCNMFRSTSSSARSGPEWARSVIQRLVNTIGTGELDDGGAHCWTCVGRTAGTCERVSRVAGLQIFGLKVTGPRWGVLKLPGSLPLIAVPPSFHLSLAIALPPNSSTLNGKTKESVLLLPSWRIAKEGDERLPVGCPPRTDSLMDSGRLREVGSGKVGSDEVTAALSATADCSRLVQGDGVVQSRKPSSVFNTTTAMAVDANMVAKTNPARSGIKLKVDSGGAMRWRATSSDSLRRREARSCFKPTFHGEATARDRRAPQNEVEMGVELGEVKVCKQSIARGSVAV</sequence>
<keyword evidence="2" id="KW-1185">Reference proteome</keyword>